<dbReference type="InterPro" id="IPR019694">
    <property type="entry name" value="Phage_HP1_Orf23"/>
</dbReference>
<name>A0ABT6V864_9FLAO</name>
<dbReference type="RefSeq" id="WP_282715884.1">
    <property type="nucleotide sequence ID" value="NZ_JASCRZ010000002.1"/>
</dbReference>
<proteinExistence type="predicted"/>
<keyword evidence="2" id="KW-1185">Reference proteome</keyword>
<accession>A0ABT6V864</accession>
<comment type="caution">
    <text evidence="1">The sequence shown here is derived from an EMBL/GenBank/DDBJ whole genome shotgun (WGS) entry which is preliminary data.</text>
</comment>
<dbReference type="Pfam" id="PF10758">
    <property type="entry name" value="DUF2586"/>
    <property type="match status" value="1"/>
</dbReference>
<sequence length="414" mass="45805">MSRPGLNVKRLKGGLGRRATTNDMTTAVVMNAIAGDEIVLGNIYTFITIEEVEALGITPAYDDTNSVLVWHRLNRLFKRNPSITIHFMPVAQAVTLEQMADKENNYLAKVLRDKKDTVLAMIALNPETDYVPTIVTGLDEDSVLAMYKLQELYAFEETRYRYPDLFVEGRAFSGTASAVLDLRNLVNECADVSMVIMADNDVSIAKAIYNKYASVEDFVGMVSKAAVSQNAGEINPIFNLTDVNEGFFQNAGLSSGMHINTFSETALDLLDTKGYVFATYDSEAEVPGYYTVDTHTCSKIDSDYAKVENNRTIKKAIRLARKKLAPRVKARLYVDETSGQLKPEIVKDLEVLGREALRPMLASGDISGGIDSYVDPAQNLLATSEFDYLLTFIPVAIGRKINLKIGFKNPLKSN</sequence>
<dbReference type="EMBL" id="JASCRZ010000002">
    <property type="protein sequence ID" value="MDI5894396.1"/>
    <property type="molecule type" value="Genomic_DNA"/>
</dbReference>
<protein>
    <submittedName>
        <fullName evidence="1">DUF2586 family protein</fullName>
    </submittedName>
</protein>
<evidence type="ECO:0000313" key="2">
    <source>
        <dbReference type="Proteomes" id="UP001243403"/>
    </source>
</evidence>
<dbReference type="Proteomes" id="UP001243403">
    <property type="component" value="Unassembled WGS sequence"/>
</dbReference>
<organism evidence="1 2">
    <name type="scientific">Flavobacterium algoritolerans</name>
    <dbReference type="NCBI Taxonomy" id="3041254"/>
    <lineage>
        <taxon>Bacteria</taxon>
        <taxon>Pseudomonadati</taxon>
        <taxon>Bacteroidota</taxon>
        <taxon>Flavobacteriia</taxon>
        <taxon>Flavobacteriales</taxon>
        <taxon>Flavobacteriaceae</taxon>
        <taxon>Flavobacterium</taxon>
    </lineage>
</organism>
<reference evidence="1 2" key="1">
    <citation type="submission" date="2023-04" db="EMBL/GenBank/DDBJ databases">
        <title>Two novel species of Flavobacterium.</title>
        <authorList>
            <person name="Liu Q."/>
            <person name="Xin Y.-H."/>
        </authorList>
    </citation>
    <scope>NUCLEOTIDE SEQUENCE [LARGE SCALE GENOMIC DNA]</scope>
    <source>
        <strain evidence="1 2">LB1P51</strain>
    </source>
</reference>
<evidence type="ECO:0000313" key="1">
    <source>
        <dbReference type="EMBL" id="MDI5894396.1"/>
    </source>
</evidence>
<gene>
    <name evidence="1" type="ORF">QLS65_05800</name>
</gene>